<dbReference type="KEGG" id="dya:Dyak_GE23172"/>
<dbReference type="EMBL" id="CM000157">
    <property type="protein sequence ID" value="EDW89320.1"/>
    <property type="molecule type" value="Genomic_DNA"/>
</dbReference>
<sequence>MPFFVKNLPSIRHLANRSLIEGRRSLTTISGLEKGPNSAVQNSNPWYKDWPMREESFAAAQLLRQRQQNRRWSTNYSGLDSAMFRPVAKPDEIVPRRNNVVAAQNAARRRNFKSAQVPQYKDMQRQEEEQQRLGGEPEAKAEEHDYESDLEVRSVRETVFGPPEDNSEEEMDRARAEQELLQRVAIASKQAERLPNSATISRKVISPYNSYRSHRTRWAEFRHCMIFGRTSY</sequence>
<evidence type="ECO:0000313" key="2">
    <source>
        <dbReference type="EMBL" id="EDW89320.1"/>
    </source>
</evidence>
<dbReference type="Proteomes" id="UP000002282">
    <property type="component" value="Chromosome 2L"/>
</dbReference>
<dbReference type="OrthoDB" id="7851837at2759"/>
<protein>
    <submittedName>
        <fullName evidence="2">Uncharacterized protein</fullName>
    </submittedName>
</protein>
<name>B4P2Q9_DROYA</name>
<evidence type="ECO:0000256" key="1">
    <source>
        <dbReference type="SAM" id="MobiDB-lite"/>
    </source>
</evidence>
<dbReference type="eggNOG" id="ENOG502T92X">
    <property type="taxonomic scope" value="Eukaryota"/>
</dbReference>
<keyword evidence="3" id="KW-1185">Reference proteome</keyword>
<reference evidence="2 3" key="1">
    <citation type="journal article" date="2007" name="Nature">
        <title>Evolution of genes and genomes on the Drosophila phylogeny.</title>
        <authorList>
            <consortium name="Drosophila 12 Genomes Consortium"/>
            <person name="Clark A.G."/>
            <person name="Eisen M.B."/>
            <person name="Smith D.R."/>
            <person name="Bergman C.M."/>
            <person name="Oliver B."/>
            <person name="Markow T.A."/>
            <person name="Kaufman T.C."/>
            <person name="Kellis M."/>
            <person name="Gelbart W."/>
            <person name="Iyer V.N."/>
            <person name="Pollard D.A."/>
            <person name="Sackton T.B."/>
            <person name="Larracuente A.M."/>
            <person name="Singh N.D."/>
            <person name="Abad J.P."/>
            <person name="Abt D.N."/>
            <person name="Adryan B."/>
            <person name="Aguade M."/>
            <person name="Akashi H."/>
            <person name="Anderson W.W."/>
            <person name="Aquadro C.F."/>
            <person name="Ardell D.H."/>
            <person name="Arguello R."/>
            <person name="Artieri C.G."/>
            <person name="Barbash D.A."/>
            <person name="Barker D."/>
            <person name="Barsanti P."/>
            <person name="Batterham P."/>
            <person name="Batzoglou S."/>
            <person name="Begun D."/>
            <person name="Bhutkar A."/>
            <person name="Blanco E."/>
            <person name="Bosak S.A."/>
            <person name="Bradley R.K."/>
            <person name="Brand A.D."/>
            <person name="Brent M.R."/>
            <person name="Brooks A.N."/>
            <person name="Brown R.H."/>
            <person name="Butlin R.K."/>
            <person name="Caggese C."/>
            <person name="Calvi B.R."/>
            <person name="Bernardo de Carvalho A."/>
            <person name="Caspi A."/>
            <person name="Castrezana S."/>
            <person name="Celniker S.E."/>
            <person name="Chang J.L."/>
            <person name="Chapple C."/>
            <person name="Chatterji S."/>
            <person name="Chinwalla A."/>
            <person name="Civetta A."/>
            <person name="Clifton S.W."/>
            <person name="Comeron J.M."/>
            <person name="Costello J.C."/>
            <person name="Coyne J.A."/>
            <person name="Daub J."/>
            <person name="David R.G."/>
            <person name="Delcher A.L."/>
            <person name="Delehaunty K."/>
            <person name="Do C.B."/>
            <person name="Ebling H."/>
            <person name="Edwards K."/>
            <person name="Eickbush T."/>
            <person name="Evans J.D."/>
            <person name="Filipski A."/>
            <person name="Findeiss S."/>
            <person name="Freyhult E."/>
            <person name="Fulton L."/>
            <person name="Fulton R."/>
            <person name="Garcia A.C."/>
            <person name="Gardiner A."/>
            <person name="Garfield D.A."/>
            <person name="Garvin B.E."/>
            <person name="Gibson G."/>
            <person name="Gilbert D."/>
            <person name="Gnerre S."/>
            <person name="Godfrey J."/>
            <person name="Good R."/>
            <person name="Gotea V."/>
            <person name="Gravely B."/>
            <person name="Greenberg A.J."/>
            <person name="Griffiths-Jones S."/>
            <person name="Gross S."/>
            <person name="Guigo R."/>
            <person name="Gustafson E.A."/>
            <person name="Haerty W."/>
            <person name="Hahn M.W."/>
            <person name="Halligan D.L."/>
            <person name="Halpern A.L."/>
            <person name="Halter G.M."/>
            <person name="Han M.V."/>
            <person name="Heger A."/>
            <person name="Hillier L."/>
            <person name="Hinrichs A.S."/>
            <person name="Holmes I."/>
            <person name="Hoskins R.A."/>
            <person name="Hubisz M.J."/>
            <person name="Hultmark D."/>
            <person name="Huntley M.A."/>
            <person name="Jaffe D.B."/>
            <person name="Jagadeeshan S."/>
            <person name="Jeck W.R."/>
            <person name="Johnson J."/>
            <person name="Jones C.D."/>
            <person name="Jordan W.C."/>
            <person name="Karpen G.H."/>
            <person name="Kataoka E."/>
            <person name="Keightley P.D."/>
            <person name="Kheradpour P."/>
            <person name="Kirkness E.F."/>
            <person name="Koerich L.B."/>
            <person name="Kristiansen K."/>
            <person name="Kudrna D."/>
            <person name="Kulathinal R.J."/>
            <person name="Kumar S."/>
            <person name="Kwok R."/>
            <person name="Lander E."/>
            <person name="Langley C.H."/>
            <person name="Lapoint R."/>
            <person name="Lazzaro B.P."/>
            <person name="Lee S.J."/>
            <person name="Levesque L."/>
            <person name="Li R."/>
            <person name="Lin C.F."/>
            <person name="Lin M.F."/>
            <person name="Lindblad-Toh K."/>
            <person name="Llopart A."/>
            <person name="Long M."/>
            <person name="Low L."/>
            <person name="Lozovsky E."/>
            <person name="Lu J."/>
            <person name="Luo M."/>
            <person name="Machado C.A."/>
            <person name="Makalowski W."/>
            <person name="Marzo M."/>
            <person name="Matsuda M."/>
            <person name="Matzkin L."/>
            <person name="McAllister B."/>
            <person name="McBride C.S."/>
            <person name="McKernan B."/>
            <person name="McKernan K."/>
            <person name="Mendez-Lago M."/>
            <person name="Minx P."/>
            <person name="Mollenhauer M.U."/>
            <person name="Montooth K."/>
            <person name="Mount S.M."/>
            <person name="Mu X."/>
            <person name="Myers E."/>
            <person name="Negre B."/>
            <person name="Newfeld S."/>
            <person name="Nielsen R."/>
            <person name="Noor M.A."/>
            <person name="O'Grady P."/>
            <person name="Pachter L."/>
            <person name="Papaceit M."/>
            <person name="Parisi M.J."/>
            <person name="Parisi M."/>
            <person name="Parts L."/>
            <person name="Pedersen J.S."/>
            <person name="Pesole G."/>
            <person name="Phillippy A.M."/>
            <person name="Ponting C.P."/>
            <person name="Pop M."/>
            <person name="Porcelli D."/>
            <person name="Powell J.R."/>
            <person name="Prohaska S."/>
            <person name="Pruitt K."/>
            <person name="Puig M."/>
            <person name="Quesneville H."/>
            <person name="Ram K.R."/>
            <person name="Rand D."/>
            <person name="Rasmussen M.D."/>
            <person name="Reed L.K."/>
            <person name="Reenan R."/>
            <person name="Reily A."/>
            <person name="Remington K.A."/>
            <person name="Rieger T.T."/>
            <person name="Ritchie M.G."/>
            <person name="Robin C."/>
            <person name="Rogers Y.H."/>
            <person name="Rohde C."/>
            <person name="Rozas J."/>
            <person name="Rubenfield M.J."/>
            <person name="Ruiz A."/>
            <person name="Russo S."/>
            <person name="Salzberg S.L."/>
            <person name="Sanchez-Gracia A."/>
            <person name="Saranga D.J."/>
            <person name="Sato H."/>
            <person name="Schaeffer S.W."/>
            <person name="Schatz M.C."/>
            <person name="Schlenke T."/>
            <person name="Schwartz R."/>
            <person name="Segarra C."/>
            <person name="Singh R.S."/>
            <person name="Sirot L."/>
            <person name="Sirota M."/>
            <person name="Sisneros N.B."/>
            <person name="Smith C.D."/>
            <person name="Smith T.F."/>
            <person name="Spieth J."/>
            <person name="Stage D.E."/>
            <person name="Stark A."/>
            <person name="Stephan W."/>
            <person name="Strausberg R.L."/>
            <person name="Strempel S."/>
            <person name="Sturgill D."/>
            <person name="Sutton G."/>
            <person name="Sutton G.G."/>
            <person name="Tao W."/>
            <person name="Teichmann S."/>
            <person name="Tobari Y.N."/>
            <person name="Tomimura Y."/>
            <person name="Tsolas J.M."/>
            <person name="Valente V.L."/>
            <person name="Venter E."/>
            <person name="Venter J.C."/>
            <person name="Vicario S."/>
            <person name="Vieira F.G."/>
            <person name="Vilella A.J."/>
            <person name="Villasante A."/>
            <person name="Walenz B."/>
            <person name="Wang J."/>
            <person name="Wasserman M."/>
            <person name="Watts T."/>
            <person name="Wilson D."/>
            <person name="Wilson R.K."/>
            <person name="Wing R.A."/>
            <person name="Wolfner M.F."/>
            <person name="Wong A."/>
            <person name="Wong G.K."/>
            <person name="Wu C.I."/>
            <person name="Wu G."/>
            <person name="Yamamoto D."/>
            <person name="Yang H.P."/>
            <person name="Yang S.P."/>
            <person name="Yorke J.A."/>
            <person name="Yoshida K."/>
            <person name="Zdobnov E."/>
            <person name="Zhang P."/>
            <person name="Zhang Y."/>
            <person name="Zimin A.V."/>
            <person name="Baldwin J."/>
            <person name="Abdouelleil A."/>
            <person name="Abdulkadir J."/>
            <person name="Abebe A."/>
            <person name="Abera B."/>
            <person name="Abreu J."/>
            <person name="Acer S.C."/>
            <person name="Aftuck L."/>
            <person name="Alexander A."/>
            <person name="An P."/>
            <person name="Anderson E."/>
            <person name="Anderson S."/>
            <person name="Arachi H."/>
            <person name="Azer M."/>
            <person name="Bachantsang P."/>
            <person name="Barry A."/>
            <person name="Bayul T."/>
            <person name="Berlin A."/>
            <person name="Bessette D."/>
            <person name="Bloom T."/>
            <person name="Blye J."/>
            <person name="Boguslavskiy L."/>
            <person name="Bonnet C."/>
            <person name="Boukhgalter B."/>
            <person name="Bourzgui I."/>
            <person name="Brown A."/>
            <person name="Cahill P."/>
            <person name="Channer S."/>
            <person name="Cheshatsang Y."/>
            <person name="Chuda L."/>
            <person name="Citroen M."/>
            <person name="Collymore A."/>
            <person name="Cooke P."/>
            <person name="Costello M."/>
            <person name="D'Aco K."/>
            <person name="Daza R."/>
            <person name="De Haan G."/>
            <person name="DeGray S."/>
            <person name="DeMaso C."/>
            <person name="Dhargay N."/>
            <person name="Dooley K."/>
            <person name="Dooley E."/>
            <person name="Doricent M."/>
            <person name="Dorje P."/>
            <person name="Dorjee K."/>
            <person name="Dupes A."/>
            <person name="Elong R."/>
            <person name="Falk J."/>
            <person name="Farina A."/>
            <person name="Faro S."/>
            <person name="Ferguson D."/>
            <person name="Fisher S."/>
            <person name="Foley C.D."/>
            <person name="Franke A."/>
            <person name="Friedrich D."/>
            <person name="Gadbois L."/>
            <person name="Gearin G."/>
            <person name="Gearin C.R."/>
            <person name="Giannoukos G."/>
            <person name="Goode T."/>
            <person name="Graham J."/>
            <person name="Grandbois E."/>
            <person name="Grewal S."/>
            <person name="Gyaltsen K."/>
            <person name="Hafez N."/>
            <person name="Hagos B."/>
            <person name="Hall J."/>
            <person name="Henson C."/>
            <person name="Hollinger A."/>
            <person name="Honan T."/>
            <person name="Huard M.D."/>
            <person name="Hughes L."/>
            <person name="Hurhula B."/>
            <person name="Husby M.E."/>
            <person name="Kamat A."/>
            <person name="Kanga B."/>
            <person name="Kashin S."/>
            <person name="Khazanovich D."/>
            <person name="Kisner P."/>
            <person name="Lance K."/>
            <person name="Lara M."/>
            <person name="Lee W."/>
            <person name="Lennon N."/>
            <person name="Letendre F."/>
            <person name="LeVine R."/>
            <person name="Lipovsky A."/>
            <person name="Liu X."/>
            <person name="Liu J."/>
            <person name="Liu S."/>
            <person name="Lokyitsang T."/>
            <person name="Lokyitsang Y."/>
            <person name="Lubonja R."/>
            <person name="Lui A."/>
            <person name="MacDonald P."/>
            <person name="Magnisalis V."/>
            <person name="Maru K."/>
            <person name="Matthews C."/>
            <person name="McCusker W."/>
            <person name="McDonough S."/>
            <person name="Mehta T."/>
            <person name="Meldrim J."/>
            <person name="Meneus L."/>
            <person name="Mihai O."/>
            <person name="Mihalev A."/>
            <person name="Mihova T."/>
            <person name="Mittelman R."/>
            <person name="Mlenga V."/>
            <person name="Montmayeur A."/>
            <person name="Mulrain L."/>
            <person name="Navidi A."/>
            <person name="Naylor J."/>
            <person name="Negash T."/>
            <person name="Nguyen T."/>
            <person name="Nguyen N."/>
            <person name="Nicol R."/>
            <person name="Norbu C."/>
            <person name="Norbu N."/>
            <person name="Novod N."/>
            <person name="O'Neill B."/>
            <person name="Osman S."/>
            <person name="Markiewicz E."/>
            <person name="Oyono O.L."/>
            <person name="Patti C."/>
            <person name="Phunkhang P."/>
            <person name="Pierre F."/>
            <person name="Priest M."/>
            <person name="Raghuraman S."/>
            <person name="Rege F."/>
            <person name="Reyes R."/>
            <person name="Rise C."/>
            <person name="Rogov P."/>
            <person name="Ross K."/>
            <person name="Ryan E."/>
            <person name="Settipalli S."/>
            <person name="Shea T."/>
            <person name="Sherpa N."/>
            <person name="Shi L."/>
            <person name="Shih D."/>
            <person name="Sparrow T."/>
            <person name="Spaulding J."/>
            <person name="Stalker J."/>
            <person name="Stange-Thomann N."/>
            <person name="Stavropoulos S."/>
            <person name="Stone C."/>
            <person name="Strader C."/>
            <person name="Tesfaye S."/>
            <person name="Thomson T."/>
            <person name="Thoulutsang Y."/>
            <person name="Thoulutsang D."/>
            <person name="Topham K."/>
            <person name="Topping I."/>
            <person name="Tsamla T."/>
            <person name="Vassiliev H."/>
            <person name="Vo A."/>
            <person name="Wangchuk T."/>
            <person name="Wangdi T."/>
            <person name="Weiand M."/>
            <person name="Wilkinson J."/>
            <person name="Wilson A."/>
            <person name="Yadav S."/>
            <person name="Young G."/>
            <person name="Yu Q."/>
            <person name="Zembek L."/>
            <person name="Zhong D."/>
            <person name="Zimmer A."/>
            <person name="Zwirko Z."/>
            <person name="Jaffe D.B."/>
            <person name="Alvarez P."/>
            <person name="Brockman W."/>
            <person name="Butler J."/>
            <person name="Chin C."/>
            <person name="Gnerre S."/>
            <person name="Grabherr M."/>
            <person name="Kleber M."/>
            <person name="Mauceli E."/>
            <person name="MacCallum I."/>
        </authorList>
    </citation>
    <scope>NUCLEOTIDE SEQUENCE [LARGE SCALE GENOMIC DNA]</scope>
    <source>
        <strain evidence="3">Tai18E2 / Tucson 14021-0261.01</strain>
    </source>
</reference>
<accession>B4P2Q9</accession>
<dbReference type="HOGENOM" id="CLU_1225942_0_0_1"/>
<feature type="region of interest" description="Disordered" evidence="1">
    <location>
        <begin position="104"/>
        <end position="151"/>
    </location>
</feature>
<evidence type="ECO:0000313" key="3">
    <source>
        <dbReference type="Proteomes" id="UP000002282"/>
    </source>
</evidence>
<dbReference type="AlphaFoldDB" id="B4P2Q9"/>
<organism evidence="2 3">
    <name type="scientific">Drosophila yakuba</name>
    <name type="common">Fruit fly</name>
    <dbReference type="NCBI Taxonomy" id="7245"/>
    <lineage>
        <taxon>Eukaryota</taxon>
        <taxon>Metazoa</taxon>
        <taxon>Ecdysozoa</taxon>
        <taxon>Arthropoda</taxon>
        <taxon>Hexapoda</taxon>
        <taxon>Insecta</taxon>
        <taxon>Pterygota</taxon>
        <taxon>Neoptera</taxon>
        <taxon>Endopterygota</taxon>
        <taxon>Diptera</taxon>
        <taxon>Brachycera</taxon>
        <taxon>Muscomorpha</taxon>
        <taxon>Ephydroidea</taxon>
        <taxon>Drosophilidae</taxon>
        <taxon>Drosophila</taxon>
        <taxon>Sophophora</taxon>
    </lineage>
</organism>
<proteinExistence type="predicted"/>
<dbReference type="PhylomeDB" id="B4P2Q9"/>
<reference evidence="2 3" key="2">
    <citation type="journal article" date="2007" name="PLoS Biol.">
        <title>Principles of genome evolution in the Drosophila melanogaster species group.</title>
        <authorList>
            <person name="Ranz J.M."/>
            <person name="Maurin D."/>
            <person name="Chan Y.S."/>
            <person name="von Grotthuss M."/>
            <person name="Hillier L.W."/>
            <person name="Roote J."/>
            <person name="Ashburner M."/>
            <person name="Bergman C.M."/>
        </authorList>
    </citation>
    <scope>NUCLEOTIDE SEQUENCE [LARGE SCALE GENOMIC DNA]</scope>
    <source>
        <strain evidence="3">Tai18E2 / Tucson 14021-0261.01</strain>
    </source>
</reference>
<gene>
    <name evidence="2" type="primary">Dyak\GE23172</name>
    <name evidence="2" type="synonym">dyak_GLEANR_695</name>
    <name evidence="2" type="synonym">GE23172</name>
    <name evidence="2" type="ORF">Dyak_GE23172</name>
</gene>
<feature type="compositionally biased region" description="Basic and acidic residues" evidence="1">
    <location>
        <begin position="122"/>
        <end position="143"/>
    </location>
</feature>
<dbReference type="OMA" id="WSNNYSG"/>